<protein>
    <submittedName>
        <fullName evidence="2">Pyruvate dehydrogenase (Acetyl-transferring), homodimeric type</fullName>
    </submittedName>
</protein>
<proteinExistence type="predicted"/>
<evidence type="ECO:0000313" key="2">
    <source>
        <dbReference type="EMBL" id="MBF0940537.1"/>
    </source>
</evidence>
<dbReference type="Gene3D" id="3.40.50.970">
    <property type="match status" value="1"/>
</dbReference>
<dbReference type="AlphaFoldDB" id="A0A929QZ44"/>
<dbReference type="EMBL" id="JABZFZ010000361">
    <property type="protein sequence ID" value="MBF0940537.1"/>
    <property type="molecule type" value="Genomic_DNA"/>
</dbReference>
<gene>
    <name evidence="2" type="ORF">HXK03_06635</name>
</gene>
<reference evidence="2" key="1">
    <citation type="submission" date="2020-04" db="EMBL/GenBank/DDBJ databases">
        <title>Deep metagenomics examines the oral microbiome during advanced dental caries in children, revealing novel taxa and co-occurrences with host molecules.</title>
        <authorList>
            <person name="Baker J.L."/>
            <person name="Morton J.T."/>
            <person name="Dinis M."/>
            <person name="Alvarez R."/>
            <person name="Tran N.C."/>
            <person name="Knight R."/>
            <person name="Edlund A."/>
        </authorList>
    </citation>
    <scope>NUCLEOTIDE SEQUENCE</scope>
    <source>
        <strain evidence="2">JCVI_32_bin.64</strain>
    </source>
</reference>
<comment type="caution">
    <text evidence="2">The sequence shown here is derived from an EMBL/GenBank/DDBJ whole genome shotgun (WGS) entry which is preliminary data.</text>
</comment>
<organism evidence="2 3">
    <name type="scientific">Schaalia georgiae</name>
    <dbReference type="NCBI Taxonomy" id="52768"/>
    <lineage>
        <taxon>Bacteria</taxon>
        <taxon>Bacillati</taxon>
        <taxon>Actinomycetota</taxon>
        <taxon>Actinomycetes</taxon>
        <taxon>Actinomycetales</taxon>
        <taxon>Actinomycetaceae</taxon>
        <taxon>Schaalia</taxon>
    </lineage>
</organism>
<dbReference type="InterPro" id="IPR029061">
    <property type="entry name" value="THDP-binding"/>
</dbReference>
<dbReference type="SUPFAM" id="SSF52518">
    <property type="entry name" value="Thiamin diphosphate-binding fold (THDP-binding)"/>
    <property type="match status" value="1"/>
</dbReference>
<evidence type="ECO:0000313" key="3">
    <source>
        <dbReference type="Proteomes" id="UP000718630"/>
    </source>
</evidence>
<sequence length="120" mass="13799">MSQLHESHPVVNGLIPQVPDNDPQETREWVESLSGLINEKGGPRARYILLHMLDEARRNGVQLPQEYTTPYINTIPVDQEPYFPGDEAMERQYRRWIRWNAAVQVTRAQRPGVKVGGHIS</sequence>
<name>A0A929QZ44_9ACTO</name>
<dbReference type="Proteomes" id="UP000718630">
    <property type="component" value="Unassembled WGS sequence"/>
</dbReference>
<keyword evidence="2" id="KW-0670">Pyruvate</keyword>
<feature type="non-terminal residue" evidence="2">
    <location>
        <position position="120"/>
    </location>
</feature>
<accession>A0A929QZ44</accession>
<evidence type="ECO:0000256" key="1">
    <source>
        <dbReference type="SAM" id="MobiDB-lite"/>
    </source>
</evidence>
<feature type="region of interest" description="Disordered" evidence="1">
    <location>
        <begin position="1"/>
        <end position="26"/>
    </location>
</feature>
<dbReference type="GO" id="GO:0000287">
    <property type="term" value="F:magnesium ion binding"/>
    <property type="evidence" value="ECO:0007669"/>
    <property type="project" value="UniProtKB-ARBA"/>
</dbReference>